<reference evidence="1 2" key="1">
    <citation type="submission" date="2008-07" db="EMBL/GenBank/DDBJ databases">
        <authorList>
            <person name="Tandeau de Marsac N."/>
            <person name="Ferriera S."/>
            <person name="Johnson J."/>
            <person name="Kravitz S."/>
            <person name="Beeson K."/>
            <person name="Sutton G."/>
            <person name="Rogers Y.-H."/>
            <person name="Friedman R."/>
            <person name="Frazier M."/>
            <person name="Venter J.C."/>
        </authorList>
    </citation>
    <scope>NUCLEOTIDE SEQUENCE [LARGE SCALE GENOMIC DNA]</scope>
    <source>
        <strain evidence="1 2">PCC 7420</strain>
    </source>
</reference>
<keyword evidence="2" id="KW-1185">Reference proteome</keyword>
<proteinExistence type="predicted"/>
<sequence length="39" mass="4397">MGKPQKTNNLWLNTLGGYYLSYQIATNSSHKKKSDGSHK</sequence>
<protein>
    <submittedName>
        <fullName evidence="1">Uncharacterized protein</fullName>
    </submittedName>
</protein>
<dbReference type="Proteomes" id="UP000003835">
    <property type="component" value="Unassembled WGS sequence"/>
</dbReference>
<organism evidence="1 2">
    <name type="scientific">Coleofasciculus chthonoplastes PCC 7420</name>
    <dbReference type="NCBI Taxonomy" id="118168"/>
    <lineage>
        <taxon>Bacteria</taxon>
        <taxon>Bacillati</taxon>
        <taxon>Cyanobacteriota</taxon>
        <taxon>Cyanophyceae</taxon>
        <taxon>Coleofasciculales</taxon>
        <taxon>Coleofasciculaceae</taxon>
        <taxon>Coleofasciculus</taxon>
    </lineage>
</organism>
<gene>
    <name evidence="1" type="ORF">MC7420_1602</name>
</gene>
<dbReference type="HOGENOM" id="CLU_3307902_0_0_3"/>
<evidence type="ECO:0000313" key="2">
    <source>
        <dbReference type="Proteomes" id="UP000003835"/>
    </source>
</evidence>
<dbReference type="EMBL" id="DS989873">
    <property type="protein sequence ID" value="EDX71388.1"/>
    <property type="molecule type" value="Genomic_DNA"/>
</dbReference>
<dbReference type="AlphaFoldDB" id="B4W307"/>
<accession>B4W307</accession>
<evidence type="ECO:0000313" key="1">
    <source>
        <dbReference type="EMBL" id="EDX71388.1"/>
    </source>
</evidence>
<name>B4W307_9CYAN</name>